<organism evidence="1 2">
    <name type="scientific">Cruoricaptor ignavus</name>
    <dbReference type="NCBI Taxonomy" id="1118202"/>
    <lineage>
        <taxon>Bacteria</taxon>
        <taxon>Pseudomonadati</taxon>
        <taxon>Bacteroidota</taxon>
        <taxon>Flavobacteriia</taxon>
        <taxon>Flavobacteriales</taxon>
        <taxon>Weeksellaceae</taxon>
        <taxon>Cruoricaptor</taxon>
    </lineage>
</organism>
<proteinExistence type="predicted"/>
<protein>
    <submittedName>
        <fullName evidence="1">Uncharacterized protein</fullName>
    </submittedName>
</protein>
<name>A0A1M6HFW2_9FLAO</name>
<evidence type="ECO:0000313" key="1">
    <source>
        <dbReference type="EMBL" id="SHJ21096.1"/>
    </source>
</evidence>
<reference evidence="1 2" key="1">
    <citation type="submission" date="2016-11" db="EMBL/GenBank/DDBJ databases">
        <authorList>
            <person name="Jaros S."/>
            <person name="Januszkiewicz K."/>
            <person name="Wedrychowicz H."/>
        </authorList>
    </citation>
    <scope>NUCLEOTIDE SEQUENCE [LARGE SCALE GENOMIC DNA]</scope>
    <source>
        <strain evidence="1 2">DSM 25479</strain>
    </source>
</reference>
<keyword evidence="2" id="KW-1185">Reference proteome</keyword>
<accession>A0A1M6HFW2</accession>
<gene>
    <name evidence="1" type="ORF">SAMN05443429_11249</name>
</gene>
<dbReference type="STRING" id="1118202.SAMN05443429_11249"/>
<dbReference type="EMBL" id="FQYI01000012">
    <property type="protein sequence ID" value="SHJ21096.1"/>
    <property type="molecule type" value="Genomic_DNA"/>
</dbReference>
<dbReference type="AlphaFoldDB" id="A0A1M6HFW2"/>
<dbReference type="RefSeq" id="WP_073180886.1">
    <property type="nucleotide sequence ID" value="NZ_FQYI01000012.1"/>
</dbReference>
<dbReference type="Proteomes" id="UP000184335">
    <property type="component" value="Unassembled WGS sequence"/>
</dbReference>
<sequence length="61" mass="7016">MKCYRVDVANGCYKGSYTVWADSEEHAISLLKAKFRREDGVLSFTAAYENWLATEVDDDEF</sequence>
<evidence type="ECO:0000313" key="2">
    <source>
        <dbReference type="Proteomes" id="UP000184335"/>
    </source>
</evidence>